<name>A0A3M0J229_HIRRU</name>
<evidence type="ECO:0000313" key="2">
    <source>
        <dbReference type="Proteomes" id="UP000269221"/>
    </source>
</evidence>
<proteinExistence type="predicted"/>
<keyword evidence="2" id="KW-1185">Reference proteome</keyword>
<evidence type="ECO:0000313" key="1">
    <source>
        <dbReference type="EMBL" id="RMB94928.1"/>
    </source>
</evidence>
<gene>
    <name evidence="1" type="ORF">DUI87_28589</name>
</gene>
<protein>
    <submittedName>
        <fullName evidence="1">Uncharacterized protein</fullName>
    </submittedName>
</protein>
<comment type="caution">
    <text evidence="1">The sequence shown here is derived from an EMBL/GenBank/DDBJ whole genome shotgun (WGS) entry which is preliminary data.</text>
</comment>
<sequence>MECKPPALHRQPKSGSLGIPGAMSKGSWSCSSLRAVSIALATELWGKVPALAWGWAGGPGSKMNLQLVAQSREEQGQWLAGRELLVRVCKQQDTGNVLMLLGGKMSWDMWDGLVPWEGGGALGQKWVEKLRLPWNGGKCARPGGRGLGGLKT</sequence>
<dbReference type="Proteomes" id="UP000269221">
    <property type="component" value="Unassembled WGS sequence"/>
</dbReference>
<accession>A0A3M0J229</accession>
<organism evidence="1 2">
    <name type="scientific">Hirundo rustica rustica</name>
    <dbReference type="NCBI Taxonomy" id="333673"/>
    <lineage>
        <taxon>Eukaryota</taxon>
        <taxon>Metazoa</taxon>
        <taxon>Chordata</taxon>
        <taxon>Craniata</taxon>
        <taxon>Vertebrata</taxon>
        <taxon>Euteleostomi</taxon>
        <taxon>Archelosauria</taxon>
        <taxon>Archosauria</taxon>
        <taxon>Dinosauria</taxon>
        <taxon>Saurischia</taxon>
        <taxon>Theropoda</taxon>
        <taxon>Coelurosauria</taxon>
        <taxon>Aves</taxon>
        <taxon>Neognathae</taxon>
        <taxon>Neoaves</taxon>
        <taxon>Telluraves</taxon>
        <taxon>Australaves</taxon>
        <taxon>Passeriformes</taxon>
        <taxon>Sylvioidea</taxon>
        <taxon>Hirundinidae</taxon>
        <taxon>Hirundo</taxon>
    </lineage>
</organism>
<dbReference type="EMBL" id="QRBI01000192">
    <property type="protein sequence ID" value="RMB94928.1"/>
    <property type="molecule type" value="Genomic_DNA"/>
</dbReference>
<reference evidence="1 2" key="1">
    <citation type="submission" date="2018-07" db="EMBL/GenBank/DDBJ databases">
        <title>A high quality draft genome assembly of the barn swallow (H. rustica rustica).</title>
        <authorList>
            <person name="Formenti G."/>
            <person name="Chiara M."/>
            <person name="Poveda L."/>
            <person name="Francoijs K.-J."/>
            <person name="Bonisoli-Alquati A."/>
            <person name="Canova L."/>
            <person name="Gianfranceschi L."/>
            <person name="Horner D.S."/>
            <person name="Saino N."/>
        </authorList>
    </citation>
    <scope>NUCLEOTIDE SEQUENCE [LARGE SCALE GENOMIC DNA]</scope>
    <source>
        <strain evidence="1">Chelidonia</strain>
        <tissue evidence="1">Blood</tissue>
    </source>
</reference>
<dbReference type="AlphaFoldDB" id="A0A3M0J229"/>